<gene>
    <name evidence="3" type="ORF">RHOBADRAFT_52598</name>
</gene>
<dbReference type="PANTHER" id="PTHR16487">
    <property type="entry name" value="PPP4R2-RELATED PROTEIN"/>
    <property type="match status" value="1"/>
</dbReference>
<dbReference type="Proteomes" id="UP000053890">
    <property type="component" value="Unassembled WGS sequence"/>
</dbReference>
<evidence type="ECO:0000313" key="3">
    <source>
        <dbReference type="EMBL" id="KPV76616.1"/>
    </source>
</evidence>
<evidence type="ECO:0000256" key="1">
    <source>
        <dbReference type="ARBA" id="ARBA00009207"/>
    </source>
</evidence>
<dbReference type="GO" id="GO:0005634">
    <property type="term" value="C:nucleus"/>
    <property type="evidence" value="ECO:0007669"/>
    <property type="project" value="TreeGrafter"/>
</dbReference>
<name>A0A194SB39_RHOGW</name>
<feature type="compositionally biased region" description="Low complexity" evidence="2">
    <location>
        <begin position="209"/>
        <end position="222"/>
    </location>
</feature>
<keyword evidence="4" id="KW-1185">Reference proteome</keyword>
<dbReference type="PANTHER" id="PTHR16487:SF0">
    <property type="entry name" value="PROTEIN PHOSPHATASE 4 REGULATORY SUBUNIT 2-RELATED"/>
    <property type="match status" value="1"/>
</dbReference>
<reference evidence="3 4" key="1">
    <citation type="journal article" date="2015" name="Front. Microbiol.">
        <title>Genome sequence of the plant growth promoting endophytic yeast Rhodotorula graminis WP1.</title>
        <authorList>
            <person name="Firrincieli A."/>
            <person name="Otillar R."/>
            <person name="Salamov A."/>
            <person name="Schmutz J."/>
            <person name="Khan Z."/>
            <person name="Redman R.S."/>
            <person name="Fleck N.D."/>
            <person name="Lindquist E."/>
            <person name="Grigoriev I.V."/>
            <person name="Doty S.L."/>
        </authorList>
    </citation>
    <scope>NUCLEOTIDE SEQUENCE [LARGE SCALE GENOMIC DNA]</scope>
    <source>
        <strain evidence="3 4">WP1</strain>
    </source>
</reference>
<proteinExistence type="inferred from homology"/>
<feature type="compositionally biased region" description="Low complexity" evidence="2">
    <location>
        <begin position="271"/>
        <end position="283"/>
    </location>
</feature>
<organism evidence="3 4">
    <name type="scientific">Rhodotorula graminis (strain WP1)</name>
    <dbReference type="NCBI Taxonomy" id="578459"/>
    <lineage>
        <taxon>Eukaryota</taxon>
        <taxon>Fungi</taxon>
        <taxon>Dikarya</taxon>
        <taxon>Basidiomycota</taxon>
        <taxon>Pucciniomycotina</taxon>
        <taxon>Microbotryomycetes</taxon>
        <taxon>Sporidiobolales</taxon>
        <taxon>Sporidiobolaceae</taxon>
        <taxon>Rhodotorula</taxon>
    </lineage>
</organism>
<feature type="region of interest" description="Disordered" evidence="2">
    <location>
        <begin position="164"/>
        <end position="368"/>
    </location>
</feature>
<dbReference type="InterPro" id="IPR015267">
    <property type="entry name" value="PPP4R2"/>
</dbReference>
<feature type="compositionally biased region" description="Basic and acidic residues" evidence="2">
    <location>
        <begin position="326"/>
        <end position="338"/>
    </location>
</feature>
<sequence length="368" mass="38620">MPHKASNGYAVPKPQLASGFEWQSVFEELLEQTASTNVVDADWSILKEMIKYKLAEAISSFLAMGPPWPLPPDDAMHARARAYDTLDSFSSPPFTIQRLCELALYPRRQYTSLPKYLRAVSRVLSVTSERTAFDEDDGADHFASTSAVTLDTSLGVIRQGVIHPPAHTSSLSPIATRRPTPSPSSPSPRSSPQVVPLLSPIPWLRKGDSNAPASSSSSKAMSENGDVESFHLGSPPPATSPRPPTVSLPSTNAAALASAPNPQSSPPKPLQGQGPATATPTGGLVDEVDPGSGGSETMEPVALSSATTLAPPAEVAEAEGAGGEDGPEKGASLRERFVRASSPRVEAPLDPEASTAGEDERDEMVTGP</sequence>
<dbReference type="Pfam" id="PF09184">
    <property type="entry name" value="PPP4R2"/>
    <property type="match status" value="1"/>
</dbReference>
<dbReference type="OMA" id="CELALYP"/>
<comment type="similarity">
    <text evidence="1">Belongs to the PPP4R2 family.</text>
</comment>
<dbReference type="GO" id="GO:0030289">
    <property type="term" value="C:protein phosphatase 4 complex"/>
    <property type="evidence" value="ECO:0007669"/>
    <property type="project" value="InterPro"/>
</dbReference>
<evidence type="ECO:0008006" key="5">
    <source>
        <dbReference type="Google" id="ProtNLM"/>
    </source>
</evidence>
<accession>A0A194SB39</accession>
<dbReference type="GeneID" id="28976867"/>
<feature type="compositionally biased region" description="Low complexity" evidence="2">
    <location>
        <begin position="310"/>
        <end position="319"/>
    </location>
</feature>
<dbReference type="AlphaFoldDB" id="A0A194SB39"/>
<dbReference type="EMBL" id="KQ474076">
    <property type="protein sequence ID" value="KPV76616.1"/>
    <property type="molecule type" value="Genomic_DNA"/>
</dbReference>
<dbReference type="STRING" id="578459.A0A194SB39"/>
<evidence type="ECO:0000313" key="4">
    <source>
        <dbReference type="Proteomes" id="UP000053890"/>
    </source>
</evidence>
<dbReference type="GO" id="GO:0005737">
    <property type="term" value="C:cytoplasm"/>
    <property type="evidence" value="ECO:0007669"/>
    <property type="project" value="TreeGrafter"/>
</dbReference>
<protein>
    <recommendedName>
        <fullName evidence="5">PPP4R2-domain-containing protein</fullName>
    </recommendedName>
</protein>
<dbReference type="OrthoDB" id="341898at2759"/>
<feature type="compositionally biased region" description="Low complexity" evidence="2">
    <location>
        <begin position="187"/>
        <end position="202"/>
    </location>
</feature>
<dbReference type="RefSeq" id="XP_018272665.1">
    <property type="nucleotide sequence ID" value="XM_018416419.1"/>
</dbReference>
<evidence type="ECO:0000256" key="2">
    <source>
        <dbReference type="SAM" id="MobiDB-lite"/>
    </source>
</evidence>
<dbReference type="GO" id="GO:0019888">
    <property type="term" value="F:protein phosphatase regulator activity"/>
    <property type="evidence" value="ECO:0007669"/>
    <property type="project" value="InterPro"/>
</dbReference>
<feature type="compositionally biased region" description="Pro residues" evidence="2">
    <location>
        <begin position="234"/>
        <end position="246"/>
    </location>
</feature>